<sequence>MHKYILHFAFKGILLGLVYGYGAANDTGGAGSEDCLYVNIYAPKGVTNTSALPVLAYIHGGGYFAGNPRSWPFDNWVQRSPTPFVAVTIYYRLSILGFLSAPEEPGKGVYSGKDPELILNAGIHDQRLALKFIQRHIRSFGGDPNKVTIMGQSAGAGSVGLHLTARSANPADRLFNRAVVQSWYRSPFSRPAARKEQWQAVANSVGCSTDSSTVAHTLECLRKINPVRLMQASDDGRRQAQRNTGSLWAWLPVIDNTLFKSNPASILNAIPGVDVIVGHTTADSASGGTPFEAVVNATFPGLTAADIQTLKAMYVAAGITDANMATFGLGEAVFRCGTHFLANLYGSRAHTYRWDEPDPGNPTSAGHSSDNYILYEGSRTLSNGTGEFHALTPAQRGLSDEAIAYFTSFYATAEPKIANTSSASHPVWPSHPSGKRIVFRAEGGGTGATQGKPGASYIEELDQAEVKRCKVWNSMVNRAGM</sequence>
<dbReference type="PROSITE" id="PS00941">
    <property type="entry name" value="CARBOXYLESTERASE_B_2"/>
    <property type="match status" value="1"/>
</dbReference>
<evidence type="ECO:0000313" key="5">
    <source>
        <dbReference type="EMBL" id="CUA71847.1"/>
    </source>
</evidence>
<gene>
    <name evidence="5" type="ORF">RSOLAG22IIIB_04792</name>
</gene>
<dbReference type="Proteomes" id="UP000044841">
    <property type="component" value="Unassembled WGS sequence"/>
</dbReference>
<dbReference type="InterPro" id="IPR019819">
    <property type="entry name" value="Carboxylesterase_B_CS"/>
</dbReference>
<dbReference type="PROSITE" id="PS00122">
    <property type="entry name" value="CARBOXYLESTERASE_B_1"/>
    <property type="match status" value="1"/>
</dbReference>
<feature type="signal peptide" evidence="3">
    <location>
        <begin position="1"/>
        <end position="24"/>
    </location>
</feature>
<organism evidence="5 6">
    <name type="scientific">Rhizoctonia solani</name>
    <dbReference type="NCBI Taxonomy" id="456999"/>
    <lineage>
        <taxon>Eukaryota</taxon>
        <taxon>Fungi</taxon>
        <taxon>Dikarya</taxon>
        <taxon>Basidiomycota</taxon>
        <taxon>Agaricomycotina</taxon>
        <taxon>Agaricomycetes</taxon>
        <taxon>Cantharellales</taxon>
        <taxon>Ceratobasidiaceae</taxon>
        <taxon>Rhizoctonia</taxon>
    </lineage>
</organism>
<dbReference type="GO" id="GO:0016787">
    <property type="term" value="F:hydrolase activity"/>
    <property type="evidence" value="ECO:0007669"/>
    <property type="project" value="UniProtKB-KW"/>
</dbReference>
<dbReference type="SUPFAM" id="SSF53474">
    <property type="entry name" value="alpha/beta-Hydrolases"/>
    <property type="match status" value="1"/>
</dbReference>
<proteinExistence type="inferred from homology"/>
<dbReference type="InterPro" id="IPR050309">
    <property type="entry name" value="Type-B_Carboxylest/Lipase"/>
</dbReference>
<evidence type="ECO:0000313" key="6">
    <source>
        <dbReference type="Proteomes" id="UP000044841"/>
    </source>
</evidence>
<dbReference type="InterPro" id="IPR029058">
    <property type="entry name" value="AB_hydrolase_fold"/>
</dbReference>
<dbReference type="InterPro" id="IPR019826">
    <property type="entry name" value="Carboxylesterase_B_AS"/>
</dbReference>
<keyword evidence="2 3" id="KW-0378">Hydrolase</keyword>
<evidence type="ECO:0000256" key="2">
    <source>
        <dbReference type="ARBA" id="ARBA00022801"/>
    </source>
</evidence>
<keyword evidence="3" id="KW-0732">Signal</keyword>
<feature type="domain" description="Carboxylesterase type B" evidence="4">
    <location>
        <begin position="29"/>
        <end position="284"/>
    </location>
</feature>
<dbReference type="PANTHER" id="PTHR11559">
    <property type="entry name" value="CARBOXYLESTERASE"/>
    <property type="match status" value="1"/>
</dbReference>
<keyword evidence="6" id="KW-1185">Reference proteome</keyword>
<dbReference type="Pfam" id="PF00135">
    <property type="entry name" value="COesterase"/>
    <property type="match status" value="1"/>
</dbReference>
<name>A0A0K6G0U4_9AGAM</name>
<reference evidence="5 6" key="1">
    <citation type="submission" date="2015-07" db="EMBL/GenBank/DDBJ databases">
        <authorList>
            <person name="Noorani M."/>
        </authorList>
    </citation>
    <scope>NUCLEOTIDE SEQUENCE [LARGE SCALE GENOMIC DNA]</scope>
    <source>
        <strain evidence="5">BBA 69670</strain>
    </source>
</reference>
<protein>
    <recommendedName>
        <fullName evidence="3">Carboxylic ester hydrolase</fullName>
        <ecNumber evidence="3">3.1.1.-</ecNumber>
    </recommendedName>
</protein>
<evidence type="ECO:0000259" key="4">
    <source>
        <dbReference type="Pfam" id="PF00135"/>
    </source>
</evidence>
<dbReference type="EC" id="3.1.1.-" evidence="3"/>
<evidence type="ECO:0000256" key="1">
    <source>
        <dbReference type="ARBA" id="ARBA00005964"/>
    </source>
</evidence>
<dbReference type="Gene3D" id="3.40.50.1820">
    <property type="entry name" value="alpha/beta hydrolase"/>
    <property type="match status" value="1"/>
</dbReference>
<comment type="similarity">
    <text evidence="1 3">Belongs to the type-B carboxylesterase/lipase family.</text>
</comment>
<dbReference type="AlphaFoldDB" id="A0A0K6G0U4"/>
<dbReference type="InterPro" id="IPR002018">
    <property type="entry name" value="CarbesteraseB"/>
</dbReference>
<feature type="chain" id="PRO_5005393373" description="Carboxylic ester hydrolase" evidence="3">
    <location>
        <begin position="25"/>
        <end position="481"/>
    </location>
</feature>
<evidence type="ECO:0000256" key="3">
    <source>
        <dbReference type="RuleBase" id="RU361235"/>
    </source>
</evidence>
<accession>A0A0K6G0U4</accession>
<dbReference type="EMBL" id="CYGV01001267">
    <property type="protein sequence ID" value="CUA71847.1"/>
    <property type="molecule type" value="Genomic_DNA"/>
</dbReference>